<dbReference type="PANTHER" id="PTHR43999:SF1">
    <property type="entry name" value="DNAJ HOMOLOG SUBFAMILY C MEMBER 2"/>
    <property type="match status" value="1"/>
</dbReference>
<evidence type="ECO:0000259" key="3">
    <source>
        <dbReference type="PROSITE" id="PS50076"/>
    </source>
</evidence>
<evidence type="ECO:0000256" key="2">
    <source>
        <dbReference type="SAM" id="MobiDB-lite"/>
    </source>
</evidence>
<dbReference type="AlphaFoldDB" id="A0A7J6NR92"/>
<gene>
    <name evidence="4" type="primary">DNAJC2_2</name>
    <name evidence="4" type="ORF">FOZ60_005352</name>
</gene>
<dbReference type="Pfam" id="PF08645">
    <property type="entry name" value="PNK3P"/>
    <property type="match status" value="1"/>
</dbReference>
<dbReference type="EMBL" id="JABANP010000224">
    <property type="protein sequence ID" value="KAF4686383.1"/>
    <property type="molecule type" value="Genomic_DNA"/>
</dbReference>
<dbReference type="PROSITE" id="PS50076">
    <property type="entry name" value="DNAJ_2"/>
    <property type="match status" value="1"/>
</dbReference>
<feature type="coiled-coil region" evidence="1">
    <location>
        <begin position="532"/>
        <end position="595"/>
    </location>
</feature>
<protein>
    <submittedName>
        <fullName evidence="4">DnaJ (Hsp40), sub C, member 2</fullName>
    </submittedName>
</protein>
<comment type="caution">
    <text evidence="4">The sequence shown here is derived from an EMBL/GenBank/DDBJ whole genome shotgun (WGS) entry which is preliminary data.</text>
</comment>
<reference evidence="4 5" key="1">
    <citation type="submission" date="2020-04" db="EMBL/GenBank/DDBJ databases">
        <title>Perkinsus olseni comparative genomics.</title>
        <authorList>
            <person name="Bogema D.R."/>
        </authorList>
    </citation>
    <scope>NUCLEOTIDE SEQUENCE [LARGE SCALE GENOMIC DNA]</scope>
    <source>
        <strain evidence="4">00978-12</strain>
    </source>
</reference>
<feature type="compositionally biased region" description="Polar residues" evidence="2">
    <location>
        <begin position="25"/>
        <end position="38"/>
    </location>
</feature>
<feature type="compositionally biased region" description="Basic and acidic residues" evidence="2">
    <location>
        <begin position="312"/>
        <end position="365"/>
    </location>
</feature>
<keyword evidence="1" id="KW-0175">Coiled coil</keyword>
<feature type="region of interest" description="Disordered" evidence="2">
    <location>
        <begin position="25"/>
        <end position="102"/>
    </location>
</feature>
<sequence length="759" mass="88933">MSSRVPSSQVLVSSSSFLVYNGPCSSTVDTISASTSTGRLPRRSSWYDRSPNETGGARGKEFPPCLGETSAESERTERRRIKEGTSEEPSSRSGWSAKRKAKKPVGEQLKLNKVLEGLNLYDILKVSPTATQDQIKKSYRRLVLEHHPDKKKGSAEEEEEKLIFLRIQEAFEVLSDERRRKQYDSSLPFDETIPTELEEGEDFYEVFGPVFDSNARWSNRRPVPRLGDDSTDLNKVKRFYHFWMNFDSWRDFSQHDEYDVADASCREERRWVERQNQRIRRKYETAEASRVRKLVESAMQLDPRLLREKEDERRVKELQQKEKEDKRKQKLEEEEAERRRKAAEEMEAEKRKEEEKKKEKEERERLKKIRQVRQQQELVALTEQRNRLEDMLRQAREQKGRLLKDRDILEARTAQWIDLEKKRNQEGEKPGEEGVAEPDIKVTDHKYVTVLHSLHSARLGLREQEDRSTKAVDDLGAVLEDKKAKVGECRDALREFKRQVARNSEYVRSGKKIPLKVIQEVEDFELDKNSEVEEARGTHITLKNRLTKLEEELRKKDQLAEGLHLIDFEQLKIENQTLSEKIEERQEQVQKLKKKTVTTIQVLAHMREKMQFLEKRGETIHSSLAELDKELVGQRDLIAKTKHDRDEYRTENDRLRQQAGIVDSKLITKDHENRKARVAELKEIVAALHGNHERLLNYVGMWDFMREWLNDGITVDVGNSMMIGDGGGRVKDQSDRDFKFAFNVGLKFMDESFLINTPP</sequence>
<dbReference type="GO" id="GO:0006450">
    <property type="term" value="P:regulation of translational fidelity"/>
    <property type="evidence" value="ECO:0007669"/>
    <property type="project" value="InterPro"/>
</dbReference>
<dbReference type="InterPro" id="IPR013954">
    <property type="entry name" value="PNK3P"/>
</dbReference>
<dbReference type="Gene3D" id="3.40.50.1000">
    <property type="entry name" value="HAD superfamily/HAD-like"/>
    <property type="match status" value="1"/>
</dbReference>
<evidence type="ECO:0000256" key="1">
    <source>
        <dbReference type="SAM" id="Coils"/>
    </source>
</evidence>
<dbReference type="PANTHER" id="PTHR43999">
    <property type="entry name" value="DNAJ HOMOLOG SUBFAMILY C MEMBER 2"/>
    <property type="match status" value="1"/>
</dbReference>
<dbReference type="OrthoDB" id="10254794at2759"/>
<dbReference type="InterPro" id="IPR044634">
    <property type="entry name" value="Zuotin/DnaJC2"/>
</dbReference>
<proteinExistence type="predicted"/>
<dbReference type="GO" id="GO:0043022">
    <property type="term" value="F:ribosome binding"/>
    <property type="evidence" value="ECO:0007669"/>
    <property type="project" value="InterPro"/>
</dbReference>
<accession>A0A7J6NR92</accession>
<dbReference type="InterPro" id="IPR023214">
    <property type="entry name" value="HAD_sf"/>
</dbReference>
<dbReference type="SUPFAM" id="SSF46565">
    <property type="entry name" value="Chaperone J-domain"/>
    <property type="match status" value="1"/>
</dbReference>
<dbReference type="Pfam" id="PF00226">
    <property type="entry name" value="DnaJ"/>
    <property type="match status" value="1"/>
</dbReference>
<name>A0A7J6NR92_PEROL</name>
<dbReference type="Pfam" id="PF13870">
    <property type="entry name" value="CCDC113_CCDC96_CC"/>
    <property type="match status" value="1"/>
</dbReference>
<feature type="domain" description="J" evidence="3">
    <location>
        <begin position="119"/>
        <end position="187"/>
    </location>
</feature>
<dbReference type="InterPro" id="IPR054076">
    <property type="entry name" value="ZUO1-like_ZHD"/>
</dbReference>
<dbReference type="Proteomes" id="UP000541610">
    <property type="component" value="Unassembled WGS sequence"/>
</dbReference>
<dbReference type="InterPro" id="IPR001623">
    <property type="entry name" value="DnaJ_domain"/>
</dbReference>
<dbReference type="GO" id="GO:0051083">
    <property type="term" value="P:'de novo' cotranslational protein folding"/>
    <property type="evidence" value="ECO:0007669"/>
    <property type="project" value="InterPro"/>
</dbReference>
<feature type="region of interest" description="Disordered" evidence="2">
    <location>
        <begin position="312"/>
        <end position="367"/>
    </location>
</feature>
<feature type="compositionally biased region" description="Basic and acidic residues" evidence="2">
    <location>
        <begin position="72"/>
        <end position="85"/>
    </location>
</feature>
<dbReference type="Pfam" id="PF21884">
    <property type="entry name" value="ZUO1-like_ZHD"/>
    <property type="match status" value="1"/>
</dbReference>
<dbReference type="SUPFAM" id="SSF56784">
    <property type="entry name" value="HAD-like"/>
    <property type="match status" value="1"/>
</dbReference>
<evidence type="ECO:0000313" key="5">
    <source>
        <dbReference type="Proteomes" id="UP000541610"/>
    </source>
</evidence>
<evidence type="ECO:0000313" key="4">
    <source>
        <dbReference type="EMBL" id="KAF4686383.1"/>
    </source>
</evidence>
<dbReference type="PRINTS" id="PR00625">
    <property type="entry name" value="JDOMAIN"/>
</dbReference>
<dbReference type="InterPro" id="IPR036869">
    <property type="entry name" value="J_dom_sf"/>
</dbReference>
<dbReference type="CDD" id="cd06257">
    <property type="entry name" value="DnaJ"/>
    <property type="match status" value="1"/>
</dbReference>
<dbReference type="InterPro" id="IPR036412">
    <property type="entry name" value="HAD-like_sf"/>
</dbReference>
<dbReference type="SMART" id="SM00271">
    <property type="entry name" value="DnaJ"/>
    <property type="match status" value="1"/>
</dbReference>
<dbReference type="GO" id="GO:0030544">
    <property type="term" value="F:Hsp70 protein binding"/>
    <property type="evidence" value="ECO:0007669"/>
    <property type="project" value="InterPro"/>
</dbReference>
<dbReference type="Gene3D" id="1.10.287.110">
    <property type="entry name" value="DnaJ domain"/>
    <property type="match status" value="1"/>
</dbReference>
<dbReference type="InterPro" id="IPR025254">
    <property type="entry name" value="CCDC113/CCDC96_CC"/>
</dbReference>
<dbReference type="GO" id="GO:0005829">
    <property type="term" value="C:cytosol"/>
    <property type="evidence" value="ECO:0007669"/>
    <property type="project" value="TreeGrafter"/>
</dbReference>
<organism evidence="4 5">
    <name type="scientific">Perkinsus olseni</name>
    <name type="common">Perkinsus atlanticus</name>
    <dbReference type="NCBI Taxonomy" id="32597"/>
    <lineage>
        <taxon>Eukaryota</taxon>
        <taxon>Sar</taxon>
        <taxon>Alveolata</taxon>
        <taxon>Perkinsozoa</taxon>
        <taxon>Perkinsea</taxon>
        <taxon>Perkinsida</taxon>
        <taxon>Perkinsidae</taxon>
        <taxon>Perkinsus</taxon>
    </lineage>
</organism>